<organism evidence="2 3">
    <name type="scientific">Portunus trituberculatus</name>
    <name type="common">Swimming crab</name>
    <name type="synonym">Neptunus trituberculatus</name>
    <dbReference type="NCBI Taxonomy" id="210409"/>
    <lineage>
        <taxon>Eukaryota</taxon>
        <taxon>Metazoa</taxon>
        <taxon>Ecdysozoa</taxon>
        <taxon>Arthropoda</taxon>
        <taxon>Crustacea</taxon>
        <taxon>Multicrustacea</taxon>
        <taxon>Malacostraca</taxon>
        <taxon>Eumalacostraca</taxon>
        <taxon>Eucarida</taxon>
        <taxon>Decapoda</taxon>
        <taxon>Pleocyemata</taxon>
        <taxon>Brachyura</taxon>
        <taxon>Eubrachyura</taxon>
        <taxon>Portunoidea</taxon>
        <taxon>Portunidae</taxon>
        <taxon>Portuninae</taxon>
        <taxon>Portunus</taxon>
    </lineage>
</organism>
<reference evidence="2 3" key="1">
    <citation type="submission" date="2019-05" db="EMBL/GenBank/DDBJ databases">
        <title>Another draft genome of Portunus trituberculatus and its Hox gene families provides insights of decapod evolution.</title>
        <authorList>
            <person name="Jeong J.-H."/>
            <person name="Song I."/>
            <person name="Kim S."/>
            <person name="Choi T."/>
            <person name="Kim D."/>
            <person name="Ryu S."/>
            <person name="Kim W."/>
        </authorList>
    </citation>
    <scope>NUCLEOTIDE SEQUENCE [LARGE SCALE GENOMIC DNA]</scope>
    <source>
        <tissue evidence="2">Muscle</tissue>
    </source>
</reference>
<dbReference type="AlphaFoldDB" id="A0A5B7HVX1"/>
<comment type="caution">
    <text evidence="2">The sequence shown here is derived from an EMBL/GenBank/DDBJ whole genome shotgun (WGS) entry which is preliminary data.</text>
</comment>
<evidence type="ECO:0000313" key="2">
    <source>
        <dbReference type="EMBL" id="MPC73975.1"/>
    </source>
</evidence>
<keyword evidence="1" id="KW-0472">Membrane</keyword>
<feature type="transmembrane region" description="Helical" evidence="1">
    <location>
        <begin position="12"/>
        <end position="33"/>
    </location>
</feature>
<keyword evidence="1" id="KW-0812">Transmembrane</keyword>
<dbReference type="EMBL" id="VSRR010037965">
    <property type="protein sequence ID" value="MPC73975.1"/>
    <property type="molecule type" value="Genomic_DNA"/>
</dbReference>
<keyword evidence="3" id="KW-1185">Reference proteome</keyword>
<keyword evidence="1" id="KW-1133">Transmembrane helix</keyword>
<accession>A0A5B7HVX1</accession>
<protein>
    <submittedName>
        <fullName evidence="2">Uncharacterized protein</fullName>
    </submittedName>
</protein>
<evidence type="ECO:0000256" key="1">
    <source>
        <dbReference type="SAM" id="Phobius"/>
    </source>
</evidence>
<dbReference type="Proteomes" id="UP000324222">
    <property type="component" value="Unassembled WGS sequence"/>
</dbReference>
<sequence>MTECGCLYPSAMVVMVVVVVMVGWVVSAAEFVVTQQNQRRHSGPHLAAAFLAPDNADQN</sequence>
<evidence type="ECO:0000313" key="3">
    <source>
        <dbReference type="Proteomes" id="UP000324222"/>
    </source>
</evidence>
<gene>
    <name evidence="2" type="ORF">E2C01_068319</name>
</gene>
<proteinExistence type="predicted"/>
<name>A0A5B7HVX1_PORTR</name>